<accession>A0ABQ1NTI8</accession>
<evidence type="ECO:0000313" key="2">
    <source>
        <dbReference type="EMBL" id="GGC84438.1"/>
    </source>
</evidence>
<evidence type="ECO:0000313" key="3">
    <source>
        <dbReference type="Proteomes" id="UP000630615"/>
    </source>
</evidence>
<protein>
    <recommendedName>
        <fullName evidence="1">DUF3850 domain-containing protein</fullName>
    </recommendedName>
</protein>
<dbReference type="InterPro" id="IPR015947">
    <property type="entry name" value="PUA-like_sf"/>
</dbReference>
<dbReference type="Gene3D" id="2.30.130.30">
    <property type="entry name" value="Hypothetical protein"/>
    <property type="match status" value="1"/>
</dbReference>
<proteinExistence type="predicted"/>
<dbReference type="Pfam" id="PF12961">
    <property type="entry name" value="DUF3850"/>
    <property type="match status" value="1"/>
</dbReference>
<reference evidence="3" key="1">
    <citation type="journal article" date="2019" name="Int. J. Syst. Evol. Microbiol.">
        <title>The Global Catalogue of Microorganisms (GCM) 10K type strain sequencing project: providing services to taxonomists for standard genome sequencing and annotation.</title>
        <authorList>
            <consortium name="The Broad Institute Genomics Platform"/>
            <consortium name="The Broad Institute Genome Sequencing Center for Infectious Disease"/>
            <person name="Wu L."/>
            <person name="Ma J."/>
        </authorList>
    </citation>
    <scope>NUCLEOTIDE SEQUENCE [LARGE SCALE GENOMIC DNA]</scope>
    <source>
        <strain evidence="3">CGMCC 1.15942</strain>
    </source>
</reference>
<dbReference type="SUPFAM" id="SSF88697">
    <property type="entry name" value="PUA domain-like"/>
    <property type="match status" value="1"/>
</dbReference>
<dbReference type="EMBL" id="BMKI01000002">
    <property type="protein sequence ID" value="GGC84438.1"/>
    <property type="molecule type" value="Genomic_DNA"/>
</dbReference>
<gene>
    <name evidence="2" type="ORF">GCM10011573_12600</name>
</gene>
<dbReference type="RefSeq" id="WP_088269089.1">
    <property type="nucleotide sequence ID" value="NZ_BMKI01000002.1"/>
</dbReference>
<keyword evidence="3" id="KW-1185">Reference proteome</keyword>
<name>A0ABQ1NTI8_9ENTE</name>
<evidence type="ECO:0000259" key="1">
    <source>
        <dbReference type="Pfam" id="PF12961"/>
    </source>
</evidence>
<comment type="caution">
    <text evidence="2">The sequence shown here is derived from an EMBL/GenBank/DDBJ whole genome shotgun (WGS) entry which is preliminary data.</text>
</comment>
<dbReference type="Proteomes" id="UP000630615">
    <property type="component" value="Unassembled WGS sequence"/>
</dbReference>
<sequence>MKSHDLKIEHQYFVKVICGLKTFEIRKNDRNFEVDDVLILNEINSDSQLTGEIYHVQITYITDYAQQDGYVVMGIVPIEWSSDLEEEVE</sequence>
<dbReference type="InterPro" id="IPR039440">
    <property type="entry name" value="DUF3850"/>
</dbReference>
<feature type="domain" description="DUF3850" evidence="1">
    <location>
        <begin position="4"/>
        <end position="75"/>
    </location>
</feature>
<organism evidence="2 3">
    <name type="scientific">Enterococcus wangshanyuanii</name>
    <dbReference type="NCBI Taxonomy" id="2005703"/>
    <lineage>
        <taxon>Bacteria</taxon>
        <taxon>Bacillati</taxon>
        <taxon>Bacillota</taxon>
        <taxon>Bacilli</taxon>
        <taxon>Lactobacillales</taxon>
        <taxon>Enterococcaceae</taxon>
        <taxon>Enterococcus</taxon>
    </lineage>
</organism>